<dbReference type="AlphaFoldDB" id="A0A7W6LIS8"/>
<gene>
    <name evidence="5" type="ORF">GGQ72_003707</name>
</gene>
<dbReference type="InterPro" id="IPR009057">
    <property type="entry name" value="Homeodomain-like_sf"/>
</dbReference>
<accession>A0A7W6LIS8</accession>
<dbReference type="PANTHER" id="PTHR47893">
    <property type="entry name" value="REGULATORY PROTEIN PCHR"/>
    <property type="match status" value="1"/>
</dbReference>
<evidence type="ECO:0000256" key="2">
    <source>
        <dbReference type="ARBA" id="ARBA00023125"/>
    </source>
</evidence>
<keyword evidence="1" id="KW-0805">Transcription regulation</keyword>
<dbReference type="PRINTS" id="PR00032">
    <property type="entry name" value="HTHARAC"/>
</dbReference>
<comment type="caution">
    <text evidence="5">The sequence shown here is derived from an EMBL/GenBank/DDBJ whole genome shotgun (WGS) entry which is preliminary data.</text>
</comment>
<dbReference type="EMBL" id="JACIEC010000005">
    <property type="protein sequence ID" value="MBB4145145.1"/>
    <property type="molecule type" value="Genomic_DNA"/>
</dbReference>
<evidence type="ECO:0000256" key="1">
    <source>
        <dbReference type="ARBA" id="ARBA00023015"/>
    </source>
</evidence>
<dbReference type="PROSITE" id="PS00041">
    <property type="entry name" value="HTH_ARAC_FAMILY_1"/>
    <property type="match status" value="1"/>
</dbReference>
<dbReference type="RefSeq" id="WP_062556647.1">
    <property type="nucleotide sequence ID" value="NZ_CP049249.1"/>
</dbReference>
<sequence length="331" mass="37167">MTLNFEERLLKQAQLETLLPVRRASQAELADVEIDGDFRRLGIRDGLEVSIYDLVLNAPFRRKVVSDAGLTMVFLTNAAGASLIRPCAGNAAEIRLDYDARTAIMIYSDRDLGGQYDVPANTRFSGVEIRATDAFLRRLDVIETFRNARDSHPLTLATNKAIWIGRFPITSTIEALVSHLMTSGLGQKRDDLSMEARSLDLLTASISVMREPLFCQKTKFLRDTNALLKAKTILLHNLDKAWTIHDLARQVGLSEKRLKEGFRQQFGLPVYSFLQKSRMEEARAILAQKDSTVTEVALAVGYANPSRFSQLFLRQYGMTPSVFKLQGHTAR</sequence>
<keyword evidence="2 5" id="KW-0238">DNA-binding</keyword>
<reference evidence="5 6" key="1">
    <citation type="submission" date="2020-08" db="EMBL/GenBank/DDBJ databases">
        <title>Genomic Encyclopedia of Type Strains, Phase IV (KMG-IV): sequencing the most valuable type-strain genomes for metagenomic binning, comparative biology and taxonomic classification.</title>
        <authorList>
            <person name="Goeker M."/>
        </authorList>
    </citation>
    <scope>NUCLEOTIDE SEQUENCE [LARGE SCALE GENOMIC DNA]</scope>
    <source>
        <strain evidence="5 6">DSM 29514</strain>
    </source>
</reference>
<dbReference type="Gene3D" id="1.10.10.60">
    <property type="entry name" value="Homeodomain-like"/>
    <property type="match status" value="1"/>
</dbReference>
<keyword evidence="6" id="KW-1185">Reference proteome</keyword>
<evidence type="ECO:0000259" key="4">
    <source>
        <dbReference type="PROSITE" id="PS01124"/>
    </source>
</evidence>
<dbReference type="PROSITE" id="PS01124">
    <property type="entry name" value="HTH_ARAC_FAMILY_2"/>
    <property type="match status" value="1"/>
</dbReference>
<dbReference type="InterPro" id="IPR018062">
    <property type="entry name" value="HTH_AraC-typ_CS"/>
</dbReference>
<evidence type="ECO:0000313" key="6">
    <source>
        <dbReference type="Proteomes" id="UP000519897"/>
    </source>
</evidence>
<feature type="domain" description="HTH araC/xylS-type" evidence="4">
    <location>
        <begin position="228"/>
        <end position="326"/>
    </location>
</feature>
<dbReference type="PANTHER" id="PTHR47893:SF1">
    <property type="entry name" value="REGULATORY PROTEIN PCHR"/>
    <property type="match status" value="1"/>
</dbReference>
<dbReference type="InterPro" id="IPR018060">
    <property type="entry name" value="HTH_AraC"/>
</dbReference>
<dbReference type="SMART" id="SM00342">
    <property type="entry name" value="HTH_ARAC"/>
    <property type="match status" value="1"/>
</dbReference>
<dbReference type="InterPro" id="IPR020449">
    <property type="entry name" value="Tscrpt_reg_AraC-type_HTH"/>
</dbReference>
<dbReference type="GO" id="GO:0003700">
    <property type="term" value="F:DNA-binding transcription factor activity"/>
    <property type="evidence" value="ECO:0007669"/>
    <property type="project" value="InterPro"/>
</dbReference>
<organism evidence="5 6">
    <name type="scientific">Rhizobium rhizoryzae</name>
    <dbReference type="NCBI Taxonomy" id="451876"/>
    <lineage>
        <taxon>Bacteria</taxon>
        <taxon>Pseudomonadati</taxon>
        <taxon>Pseudomonadota</taxon>
        <taxon>Alphaproteobacteria</taxon>
        <taxon>Hyphomicrobiales</taxon>
        <taxon>Rhizobiaceae</taxon>
        <taxon>Rhizobium/Agrobacterium group</taxon>
        <taxon>Rhizobium</taxon>
    </lineage>
</organism>
<dbReference type="SUPFAM" id="SSF46689">
    <property type="entry name" value="Homeodomain-like"/>
    <property type="match status" value="2"/>
</dbReference>
<protein>
    <submittedName>
        <fullName evidence="5">AraC-like DNA-binding protein</fullName>
    </submittedName>
</protein>
<evidence type="ECO:0000313" key="5">
    <source>
        <dbReference type="EMBL" id="MBB4145145.1"/>
    </source>
</evidence>
<proteinExistence type="predicted"/>
<name>A0A7W6LIS8_9HYPH</name>
<dbReference type="GO" id="GO:0043565">
    <property type="term" value="F:sequence-specific DNA binding"/>
    <property type="evidence" value="ECO:0007669"/>
    <property type="project" value="InterPro"/>
</dbReference>
<evidence type="ECO:0000256" key="3">
    <source>
        <dbReference type="ARBA" id="ARBA00023163"/>
    </source>
</evidence>
<keyword evidence="3" id="KW-0804">Transcription</keyword>
<dbReference type="Proteomes" id="UP000519897">
    <property type="component" value="Unassembled WGS sequence"/>
</dbReference>
<dbReference type="Pfam" id="PF12833">
    <property type="entry name" value="HTH_18"/>
    <property type="match status" value="1"/>
</dbReference>
<dbReference type="InterPro" id="IPR053142">
    <property type="entry name" value="PchR_regulatory_protein"/>
</dbReference>